<evidence type="ECO:0000256" key="1">
    <source>
        <dbReference type="ARBA" id="ARBA00004141"/>
    </source>
</evidence>
<dbReference type="InterPro" id="IPR003593">
    <property type="entry name" value="AAA+_ATPase"/>
</dbReference>
<evidence type="ECO:0000313" key="18">
    <source>
        <dbReference type="Proteomes" id="UP000054359"/>
    </source>
</evidence>
<evidence type="ECO:0000256" key="8">
    <source>
        <dbReference type="ARBA" id="ARBA00022840"/>
    </source>
</evidence>
<dbReference type="InterPro" id="IPR011527">
    <property type="entry name" value="ABC1_TM_dom"/>
</dbReference>
<dbReference type="GO" id="GO:0016887">
    <property type="term" value="F:ATP hydrolysis activity"/>
    <property type="evidence" value="ECO:0007669"/>
    <property type="project" value="InterPro"/>
</dbReference>
<dbReference type="SUPFAM" id="SSF90123">
    <property type="entry name" value="ABC transporter transmembrane region"/>
    <property type="match status" value="2"/>
</dbReference>
<evidence type="ECO:0000256" key="4">
    <source>
        <dbReference type="ARBA" id="ARBA00022448"/>
    </source>
</evidence>
<dbReference type="OMA" id="ADGENRN"/>
<dbReference type="InterPro" id="IPR039421">
    <property type="entry name" value="Type_1_exporter"/>
</dbReference>
<evidence type="ECO:0000256" key="6">
    <source>
        <dbReference type="ARBA" id="ARBA00022737"/>
    </source>
</evidence>
<evidence type="ECO:0000256" key="5">
    <source>
        <dbReference type="ARBA" id="ARBA00022692"/>
    </source>
</evidence>
<evidence type="ECO:0000259" key="16">
    <source>
        <dbReference type="PROSITE" id="PS50929"/>
    </source>
</evidence>
<dbReference type="Pfam" id="PF00664">
    <property type="entry name" value="ABC_membrane"/>
    <property type="match status" value="2"/>
</dbReference>
<reference evidence="17 18" key="1">
    <citation type="submission" date="2013-11" db="EMBL/GenBank/DDBJ databases">
        <title>Genome sequencing of Stegodyphus mimosarum.</title>
        <authorList>
            <person name="Bechsgaard J."/>
        </authorList>
    </citation>
    <scope>NUCLEOTIDE SEQUENCE [LARGE SCALE GENOMIC DNA]</scope>
</reference>
<evidence type="ECO:0000256" key="13">
    <source>
        <dbReference type="ARBA" id="ARBA00034018"/>
    </source>
</evidence>
<dbReference type="Gene3D" id="1.20.1560.10">
    <property type="entry name" value="ABC transporter type 1, transmembrane domain"/>
    <property type="match status" value="1"/>
</dbReference>
<feature type="domain" description="ABC transporter" evidence="15">
    <location>
        <begin position="919"/>
        <end position="1094"/>
    </location>
</feature>
<dbReference type="GO" id="GO:0008559">
    <property type="term" value="F:ABC-type xenobiotic transporter activity"/>
    <property type="evidence" value="ECO:0007669"/>
    <property type="project" value="UniProtKB-EC"/>
</dbReference>
<feature type="transmembrane region" description="Helical" evidence="14">
    <location>
        <begin position="743"/>
        <end position="760"/>
    </location>
</feature>
<dbReference type="GO" id="GO:0097254">
    <property type="term" value="P:renal tubular secretion"/>
    <property type="evidence" value="ECO:0007669"/>
    <property type="project" value="UniProtKB-ARBA"/>
</dbReference>
<feature type="transmembrane region" description="Helical" evidence="14">
    <location>
        <begin position="205"/>
        <end position="227"/>
    </location>
</feature>
<dbReference type="FunFam" id="1.20.1560.10:FF:000009">
    <property type="entry name" value="ABC transporter B family member 1"/>
    <property type="match status" value="1"/>
</dbReference>
<evidence type="ECO:0000256" key="11">
    <source>
        <dbReference type="ARBA" id="ARBA00023136"/>
    </source>
</evidence>
<feature type="transmembrane region" description="Helical" evidence="14">
    <location>
        <begin position="59"/>
        <end position="79"/>
    </location>
</feature>
<evidence type="ECO:0000256" key="9">
    <source>
        <dbReference type="ARBA" id="ARBA00022967"/>
    </source>
</evidence>
<dbReference type="GO" id="GO:0005743">
    <property type="term" value="C:mitochondrial inner membrane"/>
    <property type="evidence" value="ECO:0007669"/>
    <property type="project" value="TreeGrafter"/>
</dbReference>
<keyword evidence="4" id="KW-0813">Transport</keyword>
<evidence type="ECO:0000256" key="12">
    <source>
        <dbReference type="ARBA" id="ARBA00023180"/>
    </source>
</evidence>
<dbReference type="Pfam" id="PF00005">
    <property type="entry name" value="ABC_tran"/>
    <property type="match status" value="2"/>
</dbReference>
<comment type="similarity">
    <text evidence="2">Belongs to the ABC transporter superfamily. ABCB family. Multidrug resistance exporter (TC 3.A.1.201) subfamily.</text>
</comment>
<dbReference type="AlphaFoldDB" id="A0A087T2G8"/>
<dbReference type="GO" id="GO:0090374">
    <property type="term" value="P:oligopeptide export from mitochondrion"/>
    <property type="evidence" value="ECO:0007669"/>
    <property type="project" value="TreeGrafter"/>
</dbReference>
<dbReference type="PROSITE" id="PS00211">
    <property type="entry name" value="ABC_TRANSPORTER_1"/>
    <property type="match status" value="2"/>
</dbReference>
<dbReference type="CDD" id="cd18577">
    <property type="entry name" value="ABC_6TM_Pgp_ABCB1_D1_like"/>
    <property type="match status" value="1"/>
</dbReference>
<dbReference type="GO" id="GO:0017085">
    <property type="term" value="P:response to insecticide"/>
    <property type="evidence" value="ECO:0007669"/>
    <property type="project" value="UniProtKB-ARBA"/>
</dbReference>
<dbReference type="PANTHER" id="PTHR43394:SF27">
    <property type="entry name" value="ATP-DEPENDENT TRANSLOCASE ABCB1-LIKE"/>
    <property type="match status" value="1"/>
</dbReference>
<protein>
    <recommendedName>
        <fullName evidence="3">ABC-type xenobiotic transporter</fullName>
        <ecNumber evidence="3">7.6.2.2</ecNumber>
    </recommendedName>
</protein>
<keyword evidence="18" id="KW-1185">Reference proteome</keyword>
<keyword evidence="8" id="KW-0067">ATP-binding</keyword>
<dbReference type="PROSITE" id="PS50929">
    <property type="entry name" value="ABC_TM1F"/>
    <property type="match status" value="2"/>
</dbReference>
<dbReference type="FunFam" id="3.40.50.300:FF:000479">
    <property type="entry name" value="Multidrug resistance protein 1A"/>
    <property type="match status" value="1"/>
</dbReference>
<dbReference type="SMART" id="SM00382">
    <property type="entry name" value="AAA"/>
    <property type="match status" value="2"/>
</dbReference>
<gene>
    <name evidence="17" type="ORF">X975_13981</name>
</gene>
<feature type="transmembrane region" description="Helical" evidence="14">
    <location>
        <begin position="162"/>
        <end position="185"/>
    </location>
</feature>
<dbReference type="PROSITE" id="PS50893">
    <property type="entry name" value="ABC_TRANSPORTER_2"/>
    <property type="match status" value="2"/>
</dbReference>
<dbReference type="CDD" id="cd18578">
    <property type="entry name" value="ABC_6TM_Pgp_ABCB1_D2_like"/>
    <property type="match status" value="1"/>
</dbReference>
<comment type="subcellular location">
    <subcellularLocation>
        <location evidence="1">Membrane</location>
        <topology evidence="1">Multi-pass membrane protein</topology>
    </subcellularLocation>
</comment>
<evidence type="ECO:0000256" key="14">
    <source>
        <dbReference type="SAM" id="Phobius"/>
    </source>
</evidence>
<feature type="transmembrane region" description="Helical" evidence="14">
    <location>
        <begin position="594"/>
        <end position="618"/>
    </location>
</feature>
<dbReference type="GO" id="GO:0015421">
    <property type="term" value="F:ABC-type oligopeptide transporter activity"/>
    <property type="evidence" value="ECO:0007669"/>
    <property type="project" value="TreeGrafter"/>
</dbReference>
<organism evidence="17 18">
    <name type="scientific">Stegodyphus mimosarum</name>
    <name type="common">African social velvet spider</name>
    <dbReference type="NCBI Taxonomy" id="407821"/>
    <lineage>
        <taxon>Eukaryota</taxon>
        <taxon>Metazoa</taxon>
        <taxon>Ecdysozoa</taxon>
        <taxon>Arthropoda</taxon>
        <taxon>Chelicerata</taxon>
        <taxon>Arachnida</taxon>
        <taxon>Araneae</taxon>
        <taxon>Araneomorphae</taxon>
        <taxon>Entelegynae</taxon>
        <taxon>Eresoidea</taxon>
        <taxon>Eresidae</taxon>
        <taxon>Stegodyphus</taxon>
    </lineage>
</organism>
<dbReference type="EC" id="7.6.2.2" evidence="3"/>
<evidence type="ECO:0000256" key="7">
    <source>
        <dbReference type="ARBA" id="ARBA00022741"/>
    </source>
</evidence>
<evidence type="ECO:0000256" key="2">
    <source>
        <dbReference type="ARBA" id="ARBA00007577"/>
    </source>
</evidence>
<dbReference type="PANTHER" id="PTHR43394">
    <property type="entry name" value="ATP-DEPENDENT PERMEASE MDL1, MITOCHONDRIAL"/>
    <property type="match status" value="1"/>
</dbReference>
<evidence type="ECO:0000313" key="17">
    <source>
        <dbReference type="EMBL" id="KFM59307.1"/>
    </source>
</evidence>
<accession>A0A087T2G8</accession>
<dbReference type="InterPro" id="IPR017871">
    <property type="entry name" value="ABC_transporter-like_CS"/>
</dbReference>
<evidence type="ECO:0000256" key="10">
    <source>
        <dbReference type="ARBA" id="ARBA00022989"/>
    </source>
</evidence>
<dbReference type="CDD" id="cd03249">
    <property type="entry name" value="ABC_MTABC3_MDL1_MDL2"/>
    <property type="match status" value="1"/>
</dbReference>
<dbReference type="Gene3D" id="3.40.50.300">
    <property type="entry name" value="P-loop containing nucleotide triphosphate hydrolases"/>
    <property type="match status" value="2"/>
</dbReference>
<dbReference type="InterPro" id="IPR027417">
    <property type="entry name" value="P-loop_NTPase"/>
</dbReference>
<evidence type="ECO:0000256" key="3">
    <source>
        <dbReference type="ARBA" id="ARBA00012191"/>
    </source>
</evidence>
<dbReference type="SUPFAM" id="SSF52540">
    <property type="entry name" value="P-loop containing nucleoside triphosphate hydrolases"/>
    <property type="match status" value="2"/>
</dbReference>
<keyword evidence="10 14" id="KW-1133">Transmembrane helix</keyword>
<dbReference type="FunFam" id="3.40.50.300:FF:000967">
    <property type="entry name" value="ABC multidrug transporter mdr4"/>
    <property type="match status" value="1"/>
</dbReference>
<keyword evidence="9" id="KW-1278">Translocase</keyword>
<feature type="transmembrane region" description="Helical" evidence="14">
    <location>
        <begin position="717"/>
        <end position="737"/>
    </location>
</feature>
<proteinExistence type="inferred from homology"/>
<keyword evidence="7" id="KW-0547">Nucleotide-binding</keyword>
<feature type="domain" description="ABC transmembrane type-1" evidence="16">
    <location>
        <begin position="598"/>
        <end position="884"/>
    </location>
</feature>
<keyword evidence="5 14" id="KW-0812">Transmembrane</keyword>
<feature type="domain" description="ABC transporter" evidence="15">
    <location>
        <begin position="267"/>
        <end position="503"/>
    </location>
</feature>
<sequence>MVSCFSIAAANQILRIRCMFMESILKQDIGWFDRNKTGDVASRISGDMSKIQDGLGDKIPILISFISSTILSFASAFYYGWKLSLVILSVSPLLIAGMALLSKNQANASKEELEAYGTAGAMAEEVLSGIRTVAAFGGEKKEIERYDNYLLAARKKGIKRGLMTATGDALTWFCIYGVYGLAFWYGVKLMLEDRSEPDPEYTGGVLVTVLFNIIMGCIYFGQAAPYFEALALARGAAAKVFDIIDRKSFIDSSSESGLRLSSLQGSIKFSNVYFSYPARTSVPVLRGLSLTVSPGETVALVGASGCGKSTVIQLILRFYDADAGSVQLDGHDVKRLNIGWLRDNMGLVGQEPVLFSTTIAENIKLGKRGATDEEVITAAKTANAHSFIEALPLQYNTLVGERGTQLSGGQKQRIAIARALVRNPKILLLDEATSALDTESEAAVQSALDQARLGRTTIIIAHRLSTIKTADKIVVVSDGVVKEVGTHDELMEMKGSYYQLILAQTKESDEEEEKDLSVFETQTDSATVLNESNEGIELQGYSSFRRSIENGFCRAMPAINSKTEIPVVGEQEDAEDEKAEPSKMRLLKISSPEWPYAIIGGLSAMLIGLHLPLIGVIFGEMLGIFSLPTEMIPEKADYICLLFLIISTTAFIFSFLQTFMLSFVGERLTTRLRKMIFTNIITQDIAFFDHPKNSVGSLCSRLTNDASHVQGATGSRIATGLHATSTFAACLVIGFWYNYKMGFVIFAFVPFIVLAFYLEGRVISSHMFVEEAGFEAASKIAIEAIESIRTVASLHEEKTFFIKFQDALLEPHKKSRLKSQIRGIIYGFVQSVQAFAYAAGIYYGCILVANEEIAYSDLMKVLEGVLVGIMMVGETIGFAPDYHKAKVGAIRIFKLLDLKPRIHILSEHGKTLENIEGYIRFEKVRFKYPSRPDVRVLNNLNFEIEPGKTVALVGSSGCGKSTCVQLIERFYDVQQGKVVIDKENVKDMNVADLRSHIGLVSQEPILFSYSIAENIAYGDNTQDMDMNRVISAARQANIHNFITTLPKGYDTPLGERGTQLSGGQKQRVAIARALLRNPKILLLDEATSALDAES</sequence>
<feature type="domain" description="ABC transmembrane type-1" evidence="16">
    <location>
        <begin position="1"/>
        <end position="232"/>
    </location>
</feature>
<dbReference type="Proteomes" id="UP000054359">
    <property type="component" value="Unassembled WGS sequence"/>
</dbReference>
<keyword evidence="12" id="KW-0325">Glycoprotein</keyword>
<feature type="transmembrane region" description="Helical" evidence="14">
    <location>
        <begin position="638"/>
        <end position="665"/>
    </location>
</feature>
<keyword evidence="6" id="KW-0677">Repeat</keyword>
<comment type="catalytic activity">
    <reaction evidence="13">
        <text>ATP + H2O + xenobioticSide 1 = ADP + phosphate + xenobioticSide 2.</text>
        <dbReference type="EC" id="7.6.2.2"/>
    </reaction>
</comment>
<dbReference type="OrthoDB" id="6500128at2759"/>
<dbReference type="InterPro" id="IPR036640">
    <property type="entry name" value="ABC1_TM_sf"/>
</dbReference>
<feature type="non-terminal residue" evidence="17">
    <location>
        <position position="1094"/>
    </location>
</feature>
<dbReference type="GO" id="GO:0005524">
    <property type="term" value="F:ATP binding"/>
    <property type="evidence" value="ECO:0007669"/>
    <property type="project" value="UniProtKB-KW"/>
</dbReference>
<dbReference type="InterPro" id="IPR003439">
    <property type="entry name" value="ABC_transporter-like_ATP-bd"/>
</dbReference>
<evidence type="ECO:0000259" key="15">
    <source>
        <dbReference type="PROSITE" id="PS50893"/>
    </source>
</evidence>
<dbReference type="EMBL" id="KK113086">
    <property type="protein sequence ID" value="KFM59307.1"/>
    <property type="molecule type" value="Genomic_DNA"/>
</dbReference>
<name>A0A087T2G8_STEMI</name>
<feature type="transmembrane region" description="Helical" evidence="14">
    <location>
        <begin position="85"/>
        <end position="102"/>
    </location>
</feature>
<dbReference type="STRING" id="407821.A0A087T2G8"/>
<keyword evidence="11 14" id="KW-0472">Membrane</keyword>